<organism evidence="2 3">
    <name type="scientific">Amycolatopsis dendrobii</name>
    <dbReference type="NCBI Taxonomy" id="2760662"/>
    <lineage>
        <taxon>Bacteria</taxon>
        <taxon>Bacillati</taxon>
        <taxon>Actinomycetota</taxon>
        <taxon>Actinomycetes</taxon>
        <taxon>Pseudonocardiales</taxon>
        <taxon>Pseudonocardiaceae</taxon>
        <taxon>Amycolatopsis</taxon>
    </lineage>
</organism>
<proteinExistence type="predicted"/>
<evidence type="ECO:0000313" key="2">
    <source>
        <dbReference type="EMBL" id="MBB1159487.1"/>
    </source>
</evidence>
<gene>
    <name evidence="2" type="ORF">H4281_40630</name>
</gene>
<protein>
    <recommendedName>
        <fullName evidence="4">Integral membrane protein</fullName>
    </recommendedName>
</protein>
<name>A0A7W3W6Z0_9PSEU</name>
<evidence type="ECO:0000256" key="1">
    <source>
        <dbReference type="SAM" id="Phobius"/>
    </source>
</evidence>
<evidence type="ECO:0008006" key="4">
    <source>
        <dbReference type="Google" id="ProtNLM"/>
    </source>
</evidence>
<keyword evidence="1" id="KW-1133">Transmembrane helix</keyword>
<feature type="transmembrane region" description="Helical" evidence="1">
    <location>
        <begin position="85"/>
        <end position="104"/>
    </location>
</feature>
<dbReference type="EMBL" id="JACGZW010000020">
    <property type="protein sequence ID" value="MBB1159487.1"/>
    <property type="molecule type" value="Genomic_DNA"/>
</dbReference>
<feature type="transmembrane region" description="Helical" evidence="1">
    <location>
        <begin position="12"/>
        <end position="34"/>
    </location>
</feature>
<keyword evidence="1" id="KW-0812">Transmembrane</keyword>
<dbReference type="RefSeq" id="WP_182896167.1">
    <property type="nucleotide sequence ID" value="NZ_JACGZW010000020.1"/>
</dbReference>
<evidence type="ECO:0000313" key="3">
    <source>
        <dbReference type="Proteomes" id="UP000526734"/>
    </source>
</evidence>
<comment type="caution">
    <text evidence="2">The sequence shown here is derived from an EMBL/GenBank/DDBJ whole genome shotgun (WGS) entry which is preliminary data.</text>
</comment>
<feature type="transmembrane region" description="Helical" evidence="1">
    <location>
        <begin position="110"/>
        <end position="128"/>
    </location>
</feature>
<dbReference type="AlphaFoldDB" id="A0A7W3W6Z0"/>
<reference evidence="2 3" key="1">
    <citation type="submission" date="2020-08" db="EMBL/GenBank/DDBJ databases">
        <title>Amycolatopsis sp. nov. DR6-1 isolated from Dendrobium heterocarpum.</title>
        <authorList>
            <person name="Tedsree N."/>
            <person name="Kuncharoen N."/>
            <person name="Likhitwitayawuid K."/>
            <person name="Tanasupawat S."/>
        </authorList>
    </citation>
    <scope>NUCLEOTIDE SEQUENCE [LARGE SCALE GENOMIC DNA]</scope>
    <source>
        <strain evidence="2 3">DR6-1</strain>
    </source>
</reference>
<sequence>MTTSRGRTAQRVLATYETVFAAAALAGGICLMVGAPGFRLPLSVLVPLGLSSWALPGLALVLAIGGTLSWAALAAWRGDPEAHWFGYAASVVLCGWLAIQFVVLGFREPVQWVTLALAVLLVLLSRLAQRAVPS</sequence>
<dbReference type="Proteomes" id="UP000526734">
    <property type="component" value="Unassembled WGS sequence"/>
</dbReference>
<accession>A0A7W3W6Z0</accession>
<feature type="transmembrane region" description="Helical" evidence="1">
    <location>
        <begin position="54"/>
        <end position="73"/>
    </location>
</feature>
<keyword evidence="3" id="KW-1185">Reference proteome</keyword>
<keyword evidence="1" id="KW-0472">Membrane</keyword>